<protein>
    <submittedName>
        <fullName evidence="2">Aspartyl-tRNA(Asn)/glutamyl-tRNA(Gln) amidotransferase subunit A</fullName>
    </submittedName>
</protein>
<dbReference type="Pfam" id="PF01425">
    <property type="entry name" value="Amidase"/>
    <property type="match status" value="1"/>
</dbReference>
<gene>
    <name evidence="2" type="ORF">C8N44_11933</name>
</gene>
<feature type="domain" description="Amidase" evidence="1">
    <location>
        <begin position="44"/>
        <end position="430"/>
    </location>
</feature>
<evidence type="ECO:0000259" key="1">
    <source>
        <dbReference type="Pfam" id="PF01425"/>
    </source>
</evidence>
<dbReference type="PROSITE" id="PS00571">
    <property type="entry name" value="AMIDASES"/>
    <property type="match status" value="1"/>
</dbReference>
<evidence type="ECO:0000313" key="3">
    <source>
        <dbReference type="Proteomes" id="UP000244069"/>
    </source>
</evidence>
<dbReference type="Proteomes" id="UP000244069">
    <property type="component" value="Unassembled WGS sequence"/>
</dbReference>
<organism evidence="2 3">
    <name type="scientific">Allosediminivita pacifica</name>
    <dbReference type="NCBI Taxonomy" id="1267769"/>
    <lineage>
        <taxon>Bacteria</taxon>
        <taxon>Pseudomonadati</taxon>
        <taxon>Pseudomonadota</taxon>
        <taxon>Alphaproteobacteria</taxon>
        <taxon>Rhodobacterales</taxon>
        <taxon>Paracoccaceae</taxon>
        <taxon>Allosediminivita</taxon>
    </lineage>
</organism>
<dbReference type="GO" id="GO:0016740">
    <property type="term" value="F:transferase activity"/>
    <property type="evidence" value="ECO:0007669"/>
    <property type="project" value="UniProtKB-KW"/>
</dbReference>
<dbReference type="InterPro" id="IPR036928">
    <property type="entry name" value="AS_sf"/>
</dbReference>
<sequence length="453" mass="47193">MTELATIAQLQARLASGEATATSLLEERQSRITCSGRLSPFRVLEWGRAFETAARLDSARAQGTPTGPLSGIPMAHKDMFDRAGSSTGFGTHRAAARPSKMTATALQRLDDAGAVDFGRLEMSEFAMGPTGINFHHGMPENPTVPGAIPGGSSSGSGVAVAAGLVPAALGSDTGGSIRLPAACNGVVGFKPTLGRVSLEGAMPLSWTQDTVGPLAASVDCARRVLSALTQGATRIEPRETGPLRIGFDRGAFTSAISPAMRACLATLRETLAGQGHELTSVDLAFFSDLEEAANVIAISEAAAVHADRLRSHSDSYGPEVRTRLTQSVAMSAQAYLRARQIRAAGIERTRAEVFSTSDLVILPTLPDVPPQASAFKQAEGAELSGMISRLTKLTRPASILGLPALSLPVLWTEEGPLSVQVIGPHGADDLIADLAQTLETARVTDGTQLTEPA</sequence>
<accession>A0A2T6APX9</accession>
<dbReference type="SUPFAM" id="SSF75304">
    <property type="entry name" value="Amidase signature (AS) enzymes"/>
    <property type="match status" value="1"/>
</dbReference>
<keyword evidence="3" id="KW-1185">Reference proteome</keyword>
<evidence type="ECO:0000313" key="2">
    <source>
        <dbReference type="EMBL" id="PTX45875.1"/>
    </source>
</evidence>
<dbReference type="EMBL" id="QBKN01000019">
    <property type="protein sequence ID" value="PTX45875.1"/>
    <property type="molecule type" value="Genomic_DNA"/>
</dbReference>
<proteinExistence type="predicted"/>
<dbReference type="RefSeq" id="WP_107977537.1">
    <property type="nucleotide sequence ID" value="NZ_BMEZ01000020.1"/>
</dbReference>
<dbReference type="InterPro" id="IPR020556">
    <property type="entry name" value="Amidase_CS"/>
</dbReference>
<comment type="caution">
    <text evidence="2">The sequence shown here is derived from an EMBL/GenBank/DDBJ whole genome shotgun (WGS) entry which is preliminary data.</text>
</comment>
<dbReference type="PANTHER" id="PTHR11895">
    <property type="entry name" value="TRANSAMIDASE"/>
    <property type="match status" value="1"/>
</dbReference>
<dbReference type="PANTHER" id="PTHR11895:SF176">
    <property type="entry name" value="AMIDASE AMID-RELATED"/>
    <property type="match status" value="1"/>
</dbReference>
<reference evidence="2 3" key="1">
    <citation type="submission" date="2018-04" db="EMBL/GenBank/DDBJ databases">
        <title>Genomic Encyclopedia of Archaeal and Bacterial Type Strains, Phase II (KMG-II): from individual species to whole genera.</title>
        <authorList>
            <person name="Goeker M."/>
        </authorList>
    </citation>
    <scope>NUCLEOTIDE SEQUENCE [LARGE SCALE GENOMIC DNA]</scope>
    <source>
        <strain evidence="2 3">DSM 29329</strain>
    </source>
</reference>
<dbReference type="Gene3D" id="3.90.1300.10">
    <property type="entry name" value="Amidase signature (AS) domain"/>
    <property type="match status" value="1"/>
</dbReference>
<dbReference type="InterPro" id="IPR000120">
    <property type="entry name" value="Amidase"/>
</dbReference>
<keyword evidence="2" id="KW-0808">Transferase</keyword>
<dbReference type="OrthoDB" id="9777859at2"/>
<dbReference type="AlphaFoldDB" id="A0A2T6APX9"/>
<dbReference type="InterPro" id="IPR023631">
    <property type="entry name" value="Amidase_dom"/>
</dbReference>
<name>A0A2T6APX9_9RHOB</name>